<keyword evidence="1" id="KW-1133">Transmembrane helix</keyword>
<evidence type="ECO:0000313" key="2">
    <source>
        <dbReference type="EMBL" id="UOR12040.1"/>
    </source>
</evidence>
<proteinExistence type="predicted"/>
<dbReference type="RefSeq" id="WP_245032550.1">
    <property type="nucleotide sequence ID" value="NZ_CP095075.1"/>
</dbReference>
<keyword evidence="3" id="KW-1185">Reference proteome</keyword>
<keyword evidence="1" id="KW-0472">Membrane</keyword>
<dbReference type="NCBIfam" id="TIGR02867">
    <property type="entry name" value="spore_II_P"/>
    <property type="match status" value="1"/>
</dbReference>
<evidence type="ECO:0000256" key="1">
    <source>
        <dbReference type="SAM" id="Phobius"/>
    </source>
</evidence>
<gene>
    <name evidence="2" type="ORF">MUO15_00390</name>
</gene>
<dbReference type="EMBL" id="CP095075">
    <property type="protein sequence ID" value="UOR12040.1"/>
    <property type="molecule type" value="Genomic_DNA"/>
</dbReference>
<reference evidence="2" key="1">
    <citation type="submission" date="2022-04" db="EMBL/GenBank/DDBJ databases">
        <title>Halobacillus sp. isolated from saltern.</title>
        <authorList>
            <person name="Won M."/>
            <person name="Lee C.-M."/>
            <person name="Woen H.-Y."/>
            <person name="Kwon S.-W."/>
        </authorList>
    </citation>
    <scope>NUCLEOTIDE SEQUENCE</scope>
    <source>
        <strain evidence="2">SSHM10-5</strain>
    </source>
</reference>
<protein>
    <submittedName>
        <fullName evidence="2">Stage II sporulation protein P</fullName>
    </submittedName>
</protein>
<dbReference type="Pfam" id="PF07454">
    <property type="entry name" value="SpoIIP"/>
    <property type="match status" value="1"/>
</dbReference>
<sequence>MHKQRPTYFISKSMRLIIKYTLPMIVILYLIVTLITSTGLKEYFVSPFIYSISKVAPEEAALFIMAQEMTPLRVHYSDKVTKQFDWMEMAINVDVGDIRSLLGREIPGLERYHTEIAIAGKGTDLSTLPVESLPPTEEQLQNQEVNKSQLDLAEEEGPPQKIEEISEKSVFIYHSHSWEAFKPLIKSEHPQNASSTNEKVNVIAVGTKLKEELESRGIGVKHDKTNVTRGLKENNLDYTHSYDFSRELVQEALAQNDNLSYLIDIHRDSQPRSITTTTINGKDYARLFFIVGKENKKFGQNLEVAKEINAALEQKYPGISRGVFVKTKSEGNGVYNQDLTNRAMLLEFGGVENNLNELYNSIEAFAEVFSTYYRGDAEKVNAN</sequence>
<feature type="transmembrane region" description="Helical" evidence="1">
    <location>
        <begin position="20"/>
        <end position="40"/>
    </location>
</feature>
<dbReference type="InterPro" id="IPR010897">
    <property type="entry name" value="Spore_II_P"/>
</dbReference>
<accession>A0ABY4HAX9</accession>
<organism evidence="2 3">
    <name type="scientific">Halobacillus amylolyticus</name>
    <dbReference type="NCBI Taxonomy" id="2932259"/>
    <lineage>
        <taxon>Bacteria</taxon>
        <taxon>Bacillati</taxon>
        <taxon>Bacillota</taxon>
        <taxon>Bacilli</taxon>
        <taxon>Bacillales</taxon>
        <taxon>Bacillaceae</taxon>
        <taxon>Halobacillus</taxon>
    </lineage>
</organism>
<keyword evidence="1" id="KW-0812">Transmembrane</keyword>
<dbReference type="SUPFAM" id="SSF53187">
    <property type="entry name" value="Zn-dependent exopeptidases"/>
    <property type="match status" value="1"/>
</dbReference>
<dbReference type="Proteomes" id="UP000830326">
    <property type="component" value="Chromosome"/>
</dbReference>
<dbReference type="Gene3D" id="3.40.630.40">
    <property type="entry name" value="Zn-dependent exopeptidases"/>
    <property type="match status" value="1"/>
</dbReference>
<evidence type="ECO:0000313" key="3">
    <source>
        <dbReference type="Proteomes" id="UP000830326"/>
    </source>
</evidence>
<name>A0ABY4HAX9_9BACI</name>